<reference evidence="1 2" key="1">
    <citation type="submission" date="2023-08" db="EMBL/GenBank/DDBJ databases">
        <title>A Necator americanus chromosomal reference genome.</title>
        <authorList>
            <person name="Ilik V."/>
            <person name="Petrzelkova K.J."/>
            <person name="Pardy F."/>
            <person name="Fuh T."/>
            <person name="Niatou-Singa F.S."/>
            <person name="Gouil Q."/>
            <person name="Baker L."/>
            <person name="Ritchie M.E."/>
            <person name="Jex A.R."/>
            <person name="Gazzola D."/>
            <person name="Li H."/>
            <person name="Toshio Fujiwara R."/>
            <person name="Zhan B."/>
            <person name="Aroian R.V."/>
            <person name="Pafco B."/>
            <person name="Schwarz E.M."/>
        </authorList>
    </citation>
    <scope>NUCLEOTIDE SEQUENCE [LARGE SCALE GENOMIC DNA]</scope>
    <source>
        <strain evidence="1 2">Aroian</strain>
        <tissue evidence="1">Whole animal</tissue>
    </source>
</reference>
<dbReference type="Proteomes" id="UP001303046">
    <property type="component" value="Unassembled WGS sequence"/>
</dbReference>
<keyword evidence="2" id="KW-1185">Reference proteome</keyword>
<name>A0ABR1CAQ2_NECAM</name>
<evidence type="ECO:0000313" key="2">
    <source>
        <dbReference type="Proteomes" id="UP001303046"/>
    </source>
</evidence>
<dbReference type="EMBL" id="JAVFWL010000002">
    <property type="protein sequence ID" value="KAK6735044.1"/>
    <property type="molecule type" value="Genomic_DNA"/>
</dbReference>
<comment type="caution">
    <text evidence="1">The sequence shown here is derived from an EMBL/GenBank/DDBJ whole genome shotgun (WGS) entry which is preliminary data.</text>
</comment>
<protein>
    <submittedName>
        <fullName evidence="1">Uncharacterized protein</fullName>
    </submittedName>
</protein>
<gene>
    <name evidence="1" type="primary">Necator_chrII.g6112</name>
    <name evidence="1" type="ORF">RB195_018319</name>
</gene>
<organism evidence="1 2">
    <name type="scientific">Necator americanus</name>
    <name type="common">Human hookworm</name>
    <dbReference type="NCBI Taxonomy" id="51031"/>
    <lineage>
        <taxon>Eukaryota</taxon>
        <taxon>Metazoa</taxon>
        <taxon>Ecdysozoa</taxon>
        <taxon>Nematoda</taxon>
        <taxon>Chromadorea</taxon>
        <taxon>Rhabditida</taxon>
        <taxon>Rhabditina</taxon>
        <taxon>Rhabditomorpha</taxon>
        <taxon>Strongyloidea</taxon>
        <taxon>Ancylostomatidae</taxon>
        <taxon>Bunostominae</taxon>
        <taxon>Necator</taxon>
    </lineage>
</organism>
<evidence type="ECO:0000313" key="1">
    <source>
        <dbReference type="EMBL" id="KAK6735044.1"/>
    </source>
</evidence>
<sequence length="100" mass="11139">MSGTTSDSTIYNSYLAHPAVRLTTSDSRSTSIFSKYTIASSNKRSDVVNVTIDVGPLRLQRFVVLARISLDSDRYGPPYRLECSRLHNCTVPHVALTLLY</sequence>
<proteinExistence type="predicted"/>
<accession>A0ABR1CAQ2</accession>